<dbReference type="PANTHER" id="PTHR30336:SF6">
    <property type="entry name" value="INTEGRAL MEMBRANE PROTEIN"/>
    <property type="match status" value="1"/>
</dbReference>
<evidence type="ECO:0000259" key="1">
    <source>
        <dbReference type="Pfam" id="PF02698"/>
    </source>
</evidence>
<sequence>MTDARPQRRPGRFRPRFPRTVRGKRRALQAFMVLAVLATLPSAWVHLTADDRVRAVGDTPRAPVAVVFGAGLRPDGEPTQWLAHRLDAAAELYHAGRVEAVLVTGDNSTPQYNEPDAMSAYLATERGVPADLIVEDYAGFNTWNSCARAHSVFGVERALLVSQDFHIRRALALCEAAGIEAWGVGVGERVSGLEIFSGLREMAGAFTAAYQARFTPPPAVAGPRETSLDEILSAR</sequence>
<keyword evidence="3" id="KW-1185">Reference proteome</keyword>
<comment type="caution">
    <text evidence="2">The sequence shown here is derived from an EMBL/GenBank/DDBJ whole genome shotgun (WGS) entry which is preliminary data.</text>
</comment>
<dbReference type="InterPro" id="IPR003848">
    <property type="entry name" value="DUF218"/>
</dbReference>
<protein>
    <submittedName>
        <fullName evidence="2">ElyC/SanA/YdcF family protein</fullName>
    </submittedName>
</protein>
<dbReference type="RefSeq" id="WP_311630074.1">
    <property type="nucleotide sequence ID" value="NZ_JAVREN010000009.1"/>
</dbReference>
<organism evidence="2 3">
    <name type="scientific">Streptomyces boetiae</name>
    <dbReference type="NCBI Taxonomy" id="3075541"/>
    <lineage>
        <taxon>Bacteria</taxon>
        <taxon>Bacillati</taxon>
        <taxon>Actinomycetota</taxon>
        <taxon>Actinomycetes</taxon>
        <taxon>Kitasatosporales</taxon>
        <taxon>Streptomycetaceae</taxon>
        <taxon>Streptomyces</taxon>
    </lineage>
</organism>
<dbReference type="PANTHER" id="PTHR30336">
    <property type="entry name" value="INNER MEMBRANE PROTEIN, PROBABLE PERMEASE"/>
    <property type="match status" value="1"/>
</dbReference>
<dbReference type="CDD" id="cd06259">
    <property type="entry name" value="YdcF-like"/>
    <property type="match status" value="1"/>
</dbReference>
<reference evidence="3" key="1">
    <citation type="submission" date="2023-07" db="EMBL/GenBank/DDBJ databases">
        <title>30 novel species of actinomycetes from the DSMZ collection.</title>
        <authorList>
            <person name="Nouioui I."/>
        </authorList>
    </citation>
    <scope>NUCLEOTIDE SEQUENCE [LARGE SCALE GENOMIC DNA]</scope>
    <source>
        <strain evidence="3">DSM 44917</strain>
    </source>
</reference>
<feature type="domain" description="DUF218" evidence="1">
    <location>
        <begin position="64"/>
        <end position="181"/>
    </location>
</feature>
<accession>A0ABU2L6M8</accession>
<evidence type="ECO:0000313" key="3">
    <source>
        <dbReference type="Proteomes" id="UP001183388"/>
    </source>
</evidence>
<dbReference type="InterPro" id="IPR051599">
    <property type="entry name" value="Cell_Envelope_Assoc"/>
</dbReference>
<dbReference type="EMBL" id="JAVREN010000009">
    <property type="protein sequence ID" value="MDT0307137.1"/>
    <property type="molecule type" value="Genomic_DNA"/>
</dbReference>
<gene>
    <name evidence="2" type="ORF">RM780_09200</name>
</gene>
<proteinExistence type="predicted"/>
<dbReference type="Proteomes" id="UP001183388">
    <property type="component" value="Unassembled WGS sequence"/>
</dbReference>
<dbReference type="Pfam" id="PF02698">
    <property type="entry name" value="DUF218"/>
    <property type="match status" value="1"/>
</dbReference>
<name>A0ABU2L6M8_9ACTN</name>
<evidence type="ECO:0000313" key="2">
    <source>
        <dbReference type="EMBL" id="MDT0307137.1"/>
    </source>
</evidence>